<dbReference type="Pfam" id="PF14368">
    <property type="entry name" value="LTP_2"/>
    <property type="match status" value="1"/>
</dbReference>
<dbReference type="CDD" id="cd00010">
    <property type="entry name" value="AAI_LTSS"/>
    <property type="match status" value="1"/>
</dbReference>
<evidence type="ECO:0000259" key="4">
    <source>
        <dbReference type="SMART" id="SM00499"/>
    </source>
</evidence>
<dbReference type="SMART" id="SM00499">
    <property type="entry name" value="AAI"/>
    <property type="match status" value="1"/>
</dbReference>
<feature type="region of interest" description="Disordered" evidence="2">
    <location>
        <begin position="127"/>
        <end position="192"/>
    </location>
</feature>
<evidence type="ECO:0000256" key="3">
    <source>
        <dbReference type="SAM" id="SignalP"/>
    </source>
</evidence>
<reference evidence="5" key="2">
    <citation type="submission" date="2021-02" db="EMBL/GenBank/DDBJ databases">
        <authorList>
            <person name="Kimball J.A."/>
            <person name="Haas M.W."/>
            <person name="Macchietto M."/>
            <person name="Kono T."/>
            <person name="Duquette J."/>
            <person name="Shao M."/>
        </authorList>
    </citation>
    <scope>NUCLEOTIDE SEQUENCE</scope>
    <source>
        <tissue evidence="5">Fresh leaf tissue</tissue>
    </source>
</reference>
<organism evidence="5 6">
    <name type="scientific">Zizania palustris</name>
    <name type="common">Northern wild rice</name>
    <dbReference type="NCBI Taxonomy" id="103762"/>
    <lineage>
        <taxon>Eukaryota</taxon>
        <taxon>Viridiplantae</taxon>
        <taxon>Streptophyta</taxon>
        <taxon>Embryophyta</taxon>
        <taxon>Tracheophyta</taxon>
        <taxon>Spermatophyta</taxon>
        <taxon>Magnoliopsida</taxon>
        <taxon>Liliopsida</taxon>
        <taxon>Poales</taxon>
        <taxon>Poaceae</taxon>
        <taxon>BOP clade</taxon>
        <taxon>Oryzoideae</taxon>
        <taxon>Oryzeae</taxon>
        <taxon>Zizaniinae</taxon>
        <taxon>Zizania</taxon>
    </lineage>
</organism>
<feature type="compositionally biased region" description="Low complexity" evidence="2">
    <location>
        <begin position="182"/>
        <end position="192"/>
    </location>
</feature>
<dbReference type="AlphaFoldDB" id="A0A8J5WYT5"/>
<comment type="similarity">
    <text evidence="1">Belongs to the plant LTP family.</text>
</comment>
<gene>
    <name evidence="5" type="ORF">GUJ93_ZPchr0013g35693</name>
</gene>
<protein>
    <recommendedName>
        <fullName evidence="4">Bifunctional inhibitor/plant lipid transfer protein/seed storage helical domain-containing protein</fullName>
    </recommendedName>
</protein>
<dbReference type="PANTHER" id="PTHR33044">
    <property type="entry name" value="BIFUNCTIONAL INHIBITOR/LIPID-TRANSFER PROTEIN/SEED STORAGE 2S ALBUMIN SUPERFAMILY PROTEIN-RELATED"/>
    <property type="match status" value="1"/>
</dbReference>
<evidence type="ECO:0000313" key="5">
    <source>
        <dbReference type="EMBL" id="KAG8100561.1"/>
    </source>
</evidence>
<feature type="domain" description="Bifunctional inhibitor/plant lipid transfer protein/seed storage helical" evidence="4">
    <location>
        <begin position="34"/>
        <end position="120"/>
    </location>
</feature>
<feature type="chain" id="PRO_5035291760" description="Bifunctional inhibitor/plant lipid transfer protein/seed storage helical domain-containing protein" evidence="3">
    <location>
        <begin position="28"/>
        <end position="206"/>
    </location>
</feature>
<comment type="caution">
    <text evidence="5">The sequence shown here is derived from an EMBL/GenBank/DDBJ whole genome shotgun (WGS) entry which is preliminary data.</text>
</comment>
<dbReference type="InterPro" id="IPR043325">
    <property type="entry name" value="LTSS"/>
</dbReference>
<accession>A0A8J5WYT5</accession>
<proteinExistence type="inferred from homology"/>
<evidence type="ECO:0000313" key="6">
    <source>
        <dbReference type="Proteomes" id="UP000729402"/>
    </source>
</evidence>
<keyword evidence="3" id="KW-0732">Signal</keyword>
<dbReference type="InterPro" id="IPR016140">
    <property type="entry name" value="Bifunc_inhib/LTP/seed_store"/>
</dbReference>
<dbReference type="EMBL" id="JAAALK010000079">
    <property type="protein sequence ID" value="KAG8100561.1"/>
    <property type="molecule type" value="Genomic_DNA"/>
</dbReference>
<evidence type="ECO:0000256" key="1">
    <source>
        <dbReference type="ARBA" id="ARBA00009748"/>
    </source>
</evidence>
<name>A0A8J5WYT5_ZIZPA</name>
<keyword evidence="6" id="KW-1185">Reference proteome</keyword>
<feature type="compositionally biased region" description="Low complexity" evidence="2">
    <location>
        <begin position="146"/>
        <end position="162"/>
    </location>
</feature>
<dbReference type="OrthoDB" id="779300at2759"/>
<evidence type="ECO:0000256" key="2">
    <source>
        <dbReference type="SAM" id="MobiDB-lite"/>
    </source>
</evidence>
<feature type="signal peptide" evidence="3">
    <location>
        <begin position="1"/>
        <end position="27"/>
    </location>
</feature>
<sequence>MRIKALACMVVVVAVLALASAPAPADGQAVAVSCTASLITSFTPCLNFITGNTNGGNGTGVGGAAPPADCCRSLAAVMSTSTSCACLILTGNVPLGIPINRTLAVTLPRACNSMSVPLQCRDKSSQIPNPGVPVAVSPAMPPLSPTPAELPESPESPTTTSPEPTPPPATSEGQTRPQVLQPSSASWRRASAPVPASVLLLAAMLF</sequence>
<reference evidence="5" key="1">
    <citation type="journal article" date="2021" name="bioRxiv">
        <title>Whole Genome Assembly and Annotation of Northern Wild Rice, Zizania palustris L., Supports a Whole Genome Duplication in the Zizania Genus.</title>
        <authorList>
            <person name="Haas M."/>
            <person name="Kono T."/>
            <person name="Macchietto M."/>
            <person name="Millas R."/>
            <person name="McGilp L."/>
            <person name="Shao M."/>
            <person name="Duquette J."/>
            <person name="Hirsch C.N."/>
            <person name="Kimball J."/>
        </authorList>
    </citation>
    <scope>NUCLEOTIDE SEQUENCE</scope>
    <source>
        <tissue evidence="5">Fresh leaf tissue</tissue>
    </source>
</reference>
<dbReference type="Proteomes" id="UP000729402">
    <property type="component" value="Unassembled WGS sequence"/>
</dbReference>